<evidence type="ECO:0000256" key="5">
    <source>
        <dbReference type="ARBA" id="ARBA00004817"/>
    </source>
</evidence>
<dbReference type="Pfam" id="PF01817">
    <property type="entry name" value="CM_2"/>
    <property type="match status" value="1"/>
</dbReference>
<dbReference type="FunFam" id="3.30.70.260:FF:000012">
    <property type="entry name" value="Prephenate dehydratase"/>
    <property type="match status" value="1"/>
</dbReference>
<dbReference type="GO" id="GO:0004106">
    <property type="term" value="F:chorismate mutase activity"/>
    <property type="evidence" value="ECO:0007669"/>
    <property type="project" value="UniProtKB-EC"/>
</dbReference>
<evidence type="ECO:0000256" key="18">
    <source>
        <dbReference type="PIRSR" id="PIRSR001500-2"/>
    </source>
</evidence>
<organism evidence="22 23">
    <name type="scientific">Deinococcus radiophilus</name>
    <dbReference type="NCBI Taxonomy" id="32062"/>
    <lineage>
        <taxon>Bacteria</taxon>
        <taxon>Thermotogati</taxon>
        <taxon>Deinococcota</taxon>
        <taxon>Deinococci</taxon>
        <taxon>Deinococcales</taxon>
        <taxon>Deinococcaceae</taxon>
        <taxon>Deinococcus</taxon>
    </lineage>
</organism>
<dbReference type="EC" id="4.2.1.51" evidence="6"/>
<dbReference type="Pfam" id="PF01842">
    <property type="entry name" value="ACT"/>
    <property type="match status" value="1"/>
</dbReference>
<dbReference type="PROSITE" id="PS51671">
    <property type="entry name" value="ACT"/>
    <property type="match status" value="1"/>
</dbReference>
<evidence type="ECO:0000256" key="13">
    <source>
        <dbReference type="ARBA" id="ARBA00023239"/>
    </source>
</evidence>
<dbReference type="GO" id="GO:0009094">
    <property type="term" value="P:L-phenylalanine biosynthetic process"/>
    <property type="evidence" value="ECO:0007669"/>
    <property type="project" value="UniProtKB-UniPathway"/>
</dbReference>
<comment type="catalytic activity">
    <reaction evidence="1">
        <text>chorismate = prephenate</text>
        <dbReference type="Rhea" id="RHEA:13897"/>
        <dbReference type="ChEBI" id="CHEBI:29748"/>
        <dbReference type="ChEBI" id="CHEBI:29934"/>
        <dbReference type="EC" id="5.4.99.5"/>
    </reaction>
</comment>
<keyword evidence="9" id="KW-0028">Amino-acid biosynthesis</keyword>
<evidence type="ECO:0000256" key="16">
    <source>
        <dbReference type="ARBA" id="ARBA00031520"/>
    </source>
</evidence>
<dbReference type="InterPro" id="IPR045865">
    <property type="entry name" value="ACT-like_dom_sf"/>
</dbReference>
<evidence type="ECO:0000256" key="1">
    <source>
        <dbReference type="ARBA" id="ARBA00000824"/>
    </source>
</evidence>
<feature type="domain" description="ACT" evidence="21">
    <location>
        <begin position="292"/>
        <end position="369"/>
    </location>
</feature>
<dbReference type="InterPro" id="IPR002912">
    <property type="entry name" value="ACT_dom"/>
</dbReference>
<keyword evidence="13 22" id="KW-0456">Lyase</keyword>
<dbReference type="InterPro" id="IPR036263">
    <property type="entry name" value="Chorismate_II_sf"/>
</dbReference>
<dbReference type="InterPro" id="IPR001086">
    <property type="entry name" value="Preph_deHydtase"/>
</dbReference>
<evidence type="ECO:0000256" key="14">
    <source>
        <dbReference type="ARBA" id="ARBA00023268"/>
    </source>
</evidence>
<feature type="site" description="Essential for prephenate dehydratase activity" evidence="18">
    <location>
        <position position="271"/>
    </location>
</feature>
<dbReference type="FunFam" id="3.40.190.10:FF:000029">
    <property type="entry name" value="Chorismate mutase/Prephenate dehydratase"/>
    <property type="match status" value="1"/>
</dbReference>
<dbReference type="InterPro" id="IPR002701">
    <property type="entry name" value="CM_II_prokaryot"/>
</dbReference>
<comment type="pathway">
    <text evidence="5">Metabolic intermediate biosynthesis; prephenate biosynthesis; prephenate from chorismate: step 1/1.</text>
</comment>
<comment type="caution">
    <text evidence="22">The sequence shown here is derived from an EMBL/GenBank/DDBJ whole genome shotgun (WGS) entry which is preliminary data.</text>
</comment>
<evidence type="ECO:0000259" key="21">
    <source>
        <dbReference type="PROSITE" id="PS51671"/>
    </source>
</evidence>
<dbReference type="SUPFAM" id="SSF53850">
    <property type="entry name" value="Periplasmic binding protein-like II"/>
    <property type="match status" value="1"/>
</dbReference>
<keyword evidence="14" id="KW-0511">Multifunctional enzyme</keyword>
<dbReference type="PIRSF" id="PIRSF001500">
    <property type="entry name" value="Chor_mut_pdt_Ppr"/>
    <property type="match status" value="1"/>
</dbReference>
<dbReference type="InterPro" id="IPR008242">
    <property type="entry name" value="Chor_mutase/pphenate_deHydtase"/>
</dbReference>
<dbReference type="SUPFAM" id="SSF48600">
    <property type="entry name" value="Chorismate mutase II"/>
    <property type="match status" value="1"/>
</dbReference>
<dbReference type="RefSeq" id="WP_126351219.1">
    <property type="nucleotide sequence ID" value="NZ_CP086380.1"/>
</dbReference>
<feature type="domain" description="Prephenate dehydratase" evidence="20">
    <location>
        <begin position="101"/>
        <end position="278"/>
    </location>
</feature>
<dbReference type="NCBIfam" id="TIGR01807">
    <property type="entry name" value="CM_P2"/>
    <property type="match status" value="1"/>
</dbReference>
<evidence type="ECO:0000256" key="6">
    <source>
        <dbReference type="ARBA" id="ARBA00013147"/>
    </source>
</evidence>
<accession>A0A3S0IBL4</accession>
<keyword evidence="10" id="KW-0057">Aromatic amino acid biosynthesis</keyword>
<evidence type="ECO:0000256" key="8">
    <source>
        <dbReference type="ARBA" id="ARBA00022490"/>
    </source>
</evidence>
<dbReference type="PROSITE" id="PS00858">
    <property type="entry name" value="PREPHENATE_DEHYDR_2"/>
    <property type="match status" value="1"/>
</dbReference>
<dbReference type="UniPathway" id="UPA00120">
    <property type="reaction ID" value="UER00203"/>
</dbReference>
<dbReference type="OrthoDB" id="9802281at2"/>
<reference evidence="22 23" key="1">
    <citation type="submission" date="2018-12" db="EMBL/GenBank/DDBJ databases">
        <title>Deinococcus radiophilus ATCC 27603 genome sequencing and assembly.</title>
        <authorList>
            <person name="Maclea K.S."/>
            <person name="Maynard C.R."/>
        </authorList>
    </citation>
    <scope>NUCLEOTIDE SEQUENCE [LARGE SCALE GENOMIC DNA]</scope>
    <source>
        <strain evidence="22 23">ATCC 27603</strain>
    </source>
</reference>
<keyword evidence="23" id="KW-1185">Reference proteome</keyword>
<dbReference type="GO" id="GO:0005737">
    <property type="term" value="C:cytoplasm"/>
    <property type="evidence" value="ECO:0007669"/>
    <property type="project" value="UniProtKB-SubCell"/>
</dbReference>
<dbReference type="GO" id="GO:0004664">
    <property type="term" value="F:prephenate dehydratase activity"/>
    <property type="evidence" value="ECO:0007669"/>
    <property type="project" value="UniProtKB-EC"/>
</dbReference>
<keyword evidence="11" id="KW-0584">Phenylalanine biosynthesis</keyword>
<evidence type="ECO:0000259" key="19">
    <source>
        <dbReference type="PROSITE" id="PS51168"/>
    </source>
</evidence>
<protein>
    <recommendedName>
        <fullName evidence="7">Bifunctional chorismate mutase/prephenate dehydratase</fullName>
        <ecNumber evidence="6">4.2.1.51</ecNumber>
    </recommendedName>
    <alternativeName>
        <fullName evidence="16">Chorismate mutase-prephenate dehydratase</fullName>
    </alternativeName>
    <alternativeName>
        <fullName evidence="15">p-protein</fullName>
    </alternativeName>
</protein>
<evidence type="ECO:0000256" key="2">
    <source>
        <dbReference type="ARBA" id="ARBA00002364"/>
    </source>
</evidence>
<dbReference type="Gene3D" id="3.40.190.10">
    <property type="entry name" value="Periplasmic binding protein-like II"/>
    <property type="match status" value="2"/>
</dbReference>
<dbReference type="PROSITE" id="PS51168">
    <property type="entry name" value="CHORISMATE_MUT_2"/>
    <property type="match status" value="1"/>
</dbReference>
<evidence type="ECO:0000256" key="3">
    <source>
        <dbReference type="ARBA" id="ARBA00004496"/>
    </source>
</evidence>
<evidence type="ECO:0000256" key="7">
    <source>
        <dbReference type="ARBA" id="ARBA00014401"/>
    </source>
</evidence>
<dbReference type="GO" id="GO:0046417">
    <property type="term" value="P:chorismate metabolic process"/>
    <property type="evidence" value="ECO:0007669"/>
    <property type="project" value="InterPro"/>
</dbReference>
<gene>
    <name evidence="22" type="primary">pheA</name>
    <name evidence="22" type="ORF">EJ104_02720</name>
</gene>
<dbReference type="PROSITE" id="PS00857">
    <property type="entry name" value="PREPHENATE_DEHYDR_1"/>
    <property type="match status" value="1"/>
</dbReference>
<evidence type="ECO:0000259" key="20">
    <source>
        <dbReference type="PROSITE" id="PS51171"/>
    </source>
</evidence>
<evidence type="ECO:0000256" key="15">
    <source>
        <dbReference type="ARBA" id="ARBA00031175"/>
    </source>
</evidence>
<evidence type="ECO:0000256" key="17">
    <source>
        <dbReference type="ARBA" id="ARBA00047848"/>
    </source>
</evidence>
<dbReference type="CDD" id="cd04905">
    <property type="entry name" value="ACT_CM-PDT"/>
    <property type="match status" value="1"/>
</dbReference>
<dbReference type="Pfam" id="PF00800">
    <property type="entry name" value="PDT"/>
    <property type="match status" value="1"/>
</dbReference>
<dbReference type="NCBIfam" id="NF008865">
    <property type="entry name" value="PRK11898.1"/>
    <property type="match status" value="1"/>
</dbReference>
<dbReference type="UniPathway" id="UPA00121">
    <property type="reaction ID" value="UER00345"/>
</dbReference>
<dbReference type="CDD" id="cd13630">
    <property type="entry name" value="PBP2_PDT_1"/>
    <property type="match status" value="1"/>
</dbReference>
<comment type="function">
    <text evidence="2">Catalyzes the Claisen rearrangement of chorismate to prephenate and the decarboxylation/dehydration of prephenate to phenylpyruvate.</text>
</comment>
<dbReference type="InterPro" id="IPR010957">
    <property type="entry name" value="G/b/e-P-prot_chorismate_mutase"/>
</dbReference>
<dbReference type="EMBL" id="RXPE01000003">
    <property type="protein sequence ID" value="RTR29875.1"/>
    <property type="molecule type" value="Genomic_DNA"/>
</dbReference>
<sequence length="371" mass="40321">MSDQPDRPPLTPEALAQAIAPHRERIDQIDAQLLELLNQRANQARAIGTLKGEAAVYRPEREAQVLARIAALNAGPLHGNAVQRIFREVMSECLALERPLTVTYLGPRGTFTEQAAARHFGSAALLQPCATIDETLREVEARQADYAVVPIENSSEGAVNRTLDLLTSTELRACGEATLRIHHLLMSQAQELPEVIQVYAHPQALAQCRDFLSRCLPQAEQVAVSSNAEAARLAAQPQQTHTAAIGPGQAAALYGLNVLDQNVEDDPNNTTRFLVLGHQAAGPSGADRTTLIVAAPQADHAGAMHRLLEPFSRLGISMTKLESRPVRGGLWQYVFFIDIEGHADDPSVAQALLEMRQRANFLKVVGSYPRA</sequence>
<dbReference type="SMART" id="SM00830">
    <property type="entry name" value="CM_2"/>
    <property type="match status" value="1"/>
</dbReference>
<dbReference type="PANTHER" id="PTHR21022">
    <property type="entry name" value="PREPHENATE DEHYDRATASE P PROTEIN"/>
    <property type="match status" value="1"/>
</dbReference>
<evidence type="ECO:0000313" key="23">
    <source>
        <dbReference type="Proteomes" id="UP000277766"/>
    </source>
</evidence>
<dbReference type="AlphaFoldDB" id="A0A3S0IBL4"/>
<name>A0A3S0IBL4_9DEIO</name>
<feature type="domain" description="Chorismate mutase" evidence="19">
    <location>
        <begin position="13"/>
        <end position="101"/>
    </location>
</feature>
<comment type="pathway">
    <text evidence="4">Amino-acid biosynthesis; L-phenylalanine biosynthesis; phenylpyruvate from prephenate: step 1/1.</text>
</comment>
<comment type="catalytic activity">
    <reaction evidence="17">
        <text>prephenate + H(+) = 3-phenylpyruvate + CO2 + H2O</text>
        <dbReference type="Rhea" id="RHEA:21648"/>
        <dbReference type="ChEBI" id="CHEBI:15377"/>
        <dbReference type="ChEBI" id="CHEBI:15378"/>
        <dbReference type="ChEBI" id="CHEBI:16526"/>
        <dbReference type="ChEBI" id="CHEBI:18005"/>
        <dbReference type="ChEBI" id="CHEBI:29934"/>
        <dbReference type="EC" id="4.2.1.51"/>
    </reaction>
</comment>
<dbReference type="InterPro" id="IPR036979">
    <property type="entry name" value="CM_dom_sf"/>
</dbReference>
<evidence type="ECO:0000256" key="9">
    <source>
        <dbReference type="ARBA" id="ARBA00022605"/>
    </source>
</evidence>
<dbReference type="InterPro" id="IPR018528">
    <property type="entry name" value="Preph_deHydtase_CS"/>
</dbReference>
<evidence type="ECO:0000256" key="11">
    <source>
        <dbReference type="ARBA" id="ARBA00023222"/>
    </source>
</evidence>
<dbReference type="Gene3D" id="3.30.70.260">
    <property type="match status" value="1"/>
</dbReference>
<evidence type="ECO:0000313" key="22">
    <source>
        <dbReference type="EMBL" id="RTR29875.1"/>
    </source>
</evidence>
<evidence type="ECO:0000256" key="4">
    <source>
        <dbReference type="ARBA" id="ARBA00004741"/>
    </source>
</evidence>
<evidence type="ECO:0000256" key="10">
    <source>
        <dbReference type="ARBA" id="ARBA00023141"/>
    </source>
</evidence>
<dbReference type="Gene3D" id="1.20.59.10">
    <property type="entry name" value="Chorismate mutase"/>
    <property type="match status" value="1"/>
</dbReference>
<dbReference type="FunFam" id="3.40.190.10:FF:000034">
    <property type="entry name" value="Chorismate mutase/prephenate dehydratase"/>
    <property type="match status" value="1"/>
</dbReference>
<proteinExistence type="predicted"/>
<keyword evidence="8" id="KW-0963">Cytoplasm</keyword>
<evidence type="ECO:0000256" key="12">
    <source>
        <dbReference type="ARBA" id="ARBA00023235"/>
    </source>
</evidence>
<keyword evidence="12" id="KW-0413">Isomerase</keyword>
<dbReference type="Proteomes" id="UP000277766">
    <property type="component" value="Unassembled WGS sequence"/>
</dbReference>
<comment type="subcellular location">
    <subcellularLocation>
        <location evidence="3">Cytoplasm</location>
    </subcellularLocation>
</comment>
<dbReference type="PROSITE" id="PS51171">
    <property type="entry name" value="PREPHENATE_DEHYDR_3"/>
    <property type="match status" value="1"/>
</dbReference>
<dbReference type="PANTHER" id="PTHR21022:SF19">
    <property type="entry name" value="PREPHENATE DEHYDRATASE-RELATED"/>
    <property type="match status" value="1"/>
</dbReference>
<dbReference type="SUPFAM" id="SSF55021">
    <property type="entry name" value="ACT-like"/>
    <property type="match status" value="1"/>
</dbReference>